<dbReference type="Proteomes" id="UP000828941">
    <property type="component" value="Chromosome 9"/>
</dbReference>
<keyword evidence="2" id="KW-1185">Reference proteome</keyword>
<comment type="caution">
    <text evidence="1">The sequence shown here is derived from an EMBL/GenBank/DDBJ whole genome shotgun (WGS) entry which is preliminary data.</text>
</comment>
<evidence type="ECO:0000313" key="2">
    <source>
        <dbReference type="Proteomes" id="UP000828941"/>
    </source>
</evidence>
<gene>
    <name evidence="1" type="ORF">L6164_023241</name>
</gene>
<accession>A0ACB9MHM5</accession>
<name>A0ACB9MHM5_BAUVA</name>
<protein>
    <submittedName>
        <fullName evidence="1">Uncharacterized protein</fullName>
    </submittedName>
</protein>
<organism evidence="1 2">
    <name type="scientific">Bauhinia variegata</name>
    <name type="common">Purple orchid tree</name>
    <name type="synonym">Phanera variegata</name>
    <dbReference type="NCBI Taxonomy" id="167791"/>
    <lineage>
        <taxon>Eukaryota</taxon>
        <taxon>Viridiplantae</taxon>
        <taxon>Streptophyta</taxon>
        <taxon>Embryophyta</taxon>
        <taxon>Tracheophyta</taxon>
        <taxon>Spermatophyta</taxon>
        <taxon>Magnoliopsida</taxon>
        <taxon>eudicotyledons</taxon>
        <taxon>Gunneridae</taxon>
        <taxon>Pentapetalae</taxon>
        <taxon>rosids</taxon>
        <taxon>fabids</taxon>
        <taxon>Fabales</taxon>
        <taxon>Fabaceae</taxon>
        <taxon>Cercidoideae</taxon>
        <taxon>Cercideae</taxon>
        <taxon>Bauhiniinae</taxon>
        <taxon>Bauhinia</taxon>
    </lineage>
</organism>
<proteinExistence type="predicted"/>
<evidence type="ECO:0000313" key="1">
    <source>
        <dbReference type="EMBL" id="KAI4323652.1"/>
    </source>
</evidence>
<reference evidence="1 2" key="1">
    <citation type="journal article" date="2022" name="DNA Res.">
        <title>Chromosomal-level genome assembly of the orchid tree Bauhinia variegata (Leguminosae; Cercidoideae) supports the allotetraploid origin hypothesis of Bauhinia.</title>
        <authorList>
            <person name="Zhong Y."/>
            <person name="Chen Y."/>
            <person name="Zheng D."/>
            <person name="Pang J."/>
            <person name="Liu Y."/>
            <person name="Luo S."/>
            <person name="Meng S."/>
            <person name="Qian L."/>
            <person name="Wei D."/>
            <person name="Dai S."/>
            <person name="Zhou R."/>
        </authorList>
    </citation>
    <scope>NUCLEOTIDE SEQUENCE [LARGE SCALE GENOMIC DNA]</scope>
    <source>
        <strain evidence="1">BV-YZ2020</strain>
    </source>
</reference>
<sequence>MPWQQHGGVSRGEIVLVRVSFPYKWWPALVLCSDDLGVLVSFFDHENLSPRYFIESEVISFENNVRLLLGDHKNVDNTETFYGLLDSALKLLSRRVISSLKCPCQMPRRDESDGGNNGGGDFNGYNSFQPFGLLNFVRKVAVLPWVYAPDIVDAIRAVAQVQAFRGYCSVKQKMMYKESRMRGKNMMLHPCSSLDENMHSIIQESGALQPKQRKAEYLKEISFHLPSLGLDPFYLLGTCTQFIRQSHLFKHILDQDYFFPGNSKIQLNGYANRREGNSEELFLSLPNVESAIYLTRKRRRLEQPAPYDYSFKLRRIVSCSSTSDAYLSPQSKEDISDVLNLSSALVSCLANSNGNHLEFFEESLSKSPVKLTIQDLGSNRGLSETYIGGNSRMNLVDNESSCVSLLKDASYCVGFPETDIVQGTKRDTDITRDTELTCIKMLEPGESIKRGNQSCIFFCETKMNRTDGVGNEDTKRSHSLTLHQPFACESLFDSVLGTRSNDCEVGAGAATTKGSLGSCSNDDQIRSQIITNGDTTTKLKGSVQKVSSWSGSMENKGLCPSSTSHSTFTCKAGQQSKPHAPFASGTSLHMKFPKNFNLPSKEELMKKFSIFGTIDSLNTRVFDHTGSAQVAFFQEVDAVAAFSYAKMKKVSFGQANVRFRLRPFKDERSELPPLASVSSSESKPEAEGLRLKSCLKNPTSSKKENWKKHRRVSFTMET</sequence>
<dbReference type="EMBL" id="CM039434">
    <property type="protein sequence ID" value="KAI4323652.1"/>
    <property type="molecule type" value="Genomic_DNA"/>
</dbReference>